<organism evidence="1 2">
    <name type="scientific">Meiothermus luteus</name>
    <dbReference type="NCBI Taxonomy" id="2026184"/>
    <lineage>
        <taxon>Bacteria</taxon>
        <taxon>Thermotogati</taxon>
        <taxon>Deinococcota</taxon>
        <taxon>Deinococci</taxon>
        <taxon>Thermales</taxon>
        <taxon>Thermaceae</taxon>
        <taxon>Meiothermus</taxon>
    </lineage>
</organism>
<dbReference type="Proteomes" id="UP000265800">
    <property type="component" value="Unassembled WGS sequence"/>
</dbReference>
<protein>
    <recommendedName>
        <fullName evidence="3">PEGA domain protein</fullName>
    </recommendedName>
</protein>
<accession>A0A399ED63</accession>
<dbReference type="AlphaFoldDB" id="A0A399ED63"/>
<evidence type="ECO:0000313" key="1">
    <source>
        <dbReference type="EMBL" id="RIH82577.1"/>
    </source>
</evidence>
<evidence type="ECO:0008006" key="3">
    <source>
        <dbReference type="Google" id="ProtNLM"/>
    </source>
</evidence>
<reference evidence="1 2" key="1">
    <citation type="submission" date="2018-08" db="EMBL/GenBank/DDBJ databases">
        <title>Meiothermus luteus KCTC 52599 genome sequencing project.</title>
        <authorList>
            <person name="Da Costa M.S."/>
            <person name="Albuquerque L."/>
            <person name="Raposo P."/>
            <person name="Froufe H.J.C."/>
            <person name="Barroso C.S."/>
            <person name="Egas C."/>
        </authorList>
    </citation>
    <scope>NUCLEOTIDE SEQUENCE [LARGE SCALE GENOMIC DNA]</scope>
    <source>
        <strain evidence="1 2">KCTC 52599</strain>
    </source>
</reference>
<comment type="caution">
    <text evidence="1">The sequence shown here is derived from an EMBL/GenBank/DDBJ whole genome shotgun (WGS) entry which is preliminary data.</text>
</comment>
<gene>
    <name evidence="1" type="ORF">Mlute_02455</name>
</gene>
<dbReference type="EMBL" id="QWKZ01000104">
    <property type="protein sequence ID" value="RIH82577.1"/>
    <property type="molecule type" value="Genomic_DNA"/>
</dbReference>
<name>A0A399ED63_9DEIN</name>
<keyword evidence="2" id="KW-1185">Reference proteome</keyword>
<evidence type="ECO:0000313" key="2">
    <source>
        <dbReference type="Proteomes" id="UP000265800"/>
    </source>
</evidence>
<proteinExistence type="predicted"/>
<sequence>MLLGGLGLWWRGRAPDPARPTLYPVEFRLEPPGPRASVAVLEAPEGSQMPVGVELAEVPGVVVFDRPGVYRIRVRVPGRVPVESLIEVPSPGGVSIHLR</sequence>